<evidence type="ECO:0000313" key="2">
    <source>
        <dbReference type="EMBL" id="AJD39967.1"/>
    </source>
</evidence>
<protein>
    <submittedName>
        <fullName evidence="2">3-demethylubiquinone-9 3-O-methyltransferase protein</fullName>
    </submittedName>
</protein>
<evidence type="ECO:0000259" key="1">
    <source>
        <dbReference type="Pfam" id="PF06983"/>
    </source>
</evidence>
<dbReference type="PIRSF" id="PIRSF021700">
    <property type="entry name" value="3_dmu_93_MTrfase"/>
    <property type="match status" value="1"/>
</dbReference>
<dbReference type="Gene3D" id="3.10.180.10">
    <property type="entry name" value="2,3-Dihydroxybiphenyl 1,2-Dioxygenase, domain 1"/>
    <property type="match status" value="1"/>
</dbReference>
<evidence type="ECO:0000313" key="3">
    <source>
        <dbReference type="Proteomes" id="UP000031368"/>
    </source>
</evidence>
<sequence>MTKVSTNIWFEKDAKEAVEFYVSMVPNSSIRRTTVVPADTPSGPEGSCKVIEFRLGDQEFTALEAGPLDPLNHSFSIVVACETQAEIDRLWDGFLQNGGVAEACGWLKDRWGLSWQVVPRVLGEMMADPDRAKARRMTEVMLQMVKLDIPKLEAAFRG</sequence>
<organism evidence="2 3">
    <name type="scientific">Rhizobium gallicum bv. gallicum R602sp</name>
    <dbReference type="NCBI Taxonomy" id="1041138"/>
    <lineage>
        <taxon>Bacteria</taxon>
        <taxon>Pseudomonadati</taxon>
        <taxon>Pseudomonadota</taxon>
        <taxon>Alphaproteobacteria</taxon>
        <taxon>Hyphomicrobiales</taxon>
        <taxon>Rhizobiaceae</taxon>
        <taxon>Rhizobium/Agrobacterium group</taxon>
        <taxon>Rhizobium</taxon>
    </lineage>
</organism>
<keyword evidence="2" id="KW-0830">Ubiquinone</keyword>
<dbReference type="EMBL" id="CP006877">
    <property type="protein sequence ID" value="AJD39967.1"/>
    <property type="molecule type" value="Genomic_DNA"/>
</dbReference>
<dbReference type="SUPFAM" id="SSF54593">
    <property type="entry name" value="Glyoxalase/Bleomycin resistance protein/Dihydroxybiphenyl dioxygenase"/>
    <property type="match status" value="1"/>
</dbReference>
<dbReference type="HOGENOM" id="CLU_046006_22_1_5"/>
<dbReference type="RefSeq" id="WP_039843875.1">
    <property type="nucleotide sequence ID" value="NZ_CP006877.1"/>
</dbReference>
<dbReference type="KEGG" id="rga:RGR602_CH00602"/>
<keyword evidence="2" id="KW-0808">Transferase</keyword>
<dbReference type="Proteomes" id="UP000031368">
    <property type="component" value="Chromosome"/>
</dbReference>
<dbReference type="AlphaFoldDB" id="A0A0B4X0C1"/>
<dbReference type="GO" id="GO:0032259">
    <property type="term" value="P:methylation"/>
    <property type="evidence" value="ECO:0007669"/>
    <property type="project" value="UniProtKB-KW"/>
</dbReference>
<dbReference type="InterPro" id="IPR029068">
    <property type="entry name" value="Glyas_Bleomycin-R_OHBP_Dase"/>
</dbReference>
<dbReference type="Pfam" id="PF06983">
    <property type="entry name" value="3-dmu-9_3-mt"/>
    <property type="match status" value="1"/>
</dbReference>
<keyword evidence="2" id="KW-0489">Methyltransferase</keyword>
<dbReference type="PANTHER" id="PTHR33990">
    <property type="entry name" value="PROTEIN YJDN-RELATED"/>
    <property type="match status" value="1"/>
</dbReference>
<dbReference type="PANTHER" id="PTHR33990:SF2">
    <property type="entry name" value="PHNB-LIKE DOMAIN-CONTAINING PROTEIN"/>
    <property type="match status" value="1"/>
</dbReference>
<feature type="domain" description="PhnB-like" evidence="1">
    <location>
        <begin position="3"/>
        <end position="118"/>
    </location>
</feature>
<dbReference type="InterPro" id="IPR028973">
    <property type="entry name" value="PhnB-like"/>
</dbReference>
<keyword evidence="3" id="KW-1185">Reference proteome</keyword>
<dbReference type="CDD" id="cd06588">
    <property type="entry name" value="PhnB_like"/>
    <property type="match status" value="1"/>
</dbReference>
<dbReference type="InterPro" id="IPR009725">
    <property type="entry name" value="3_dmu_93_MTrfase"/>
</dbReference>
<proteinExistence type="predicted"/>
<gene>
    <name evidence="2" type="ORF">RGR602_CH00602</name>
</gene>
<dbReference type="GO" id="GO:0008168">
    <property type="term" value="F:methyltransferase activity"/>
    <property type="evidence" value="ECO:0007669"/>
    <property type="project" value="UniProtKB-KW"/>
</dbReference>
<accession>A0A0B4X0C1</accession>
<name>A0A0B4X0C1_9HYPH</name>
<reference evidence="2 3" key="1">
    <citation type="submission" date="2013-11" db="EMBL/GenBank/DDBJ databases">
        <title>Complete genome sequence of Rhizobium gallicum bv. gallicum R602.</title>
        <authorList>
            <person name="Bustos P."/>
            <person name="Santamaria R.I."/>
            <person name="Lozano L."/>
            <person name="Acosta J.L."/>
            <person name="Ormeno-Orrillo E."/>
            <person name="Rogel M.A."/>
            <person name="Romero D."/>
            <person name="Cevallos M.A."/>
            <person name="Martinez-Romero E."/>
            <person name="Gonzalez V."/>
        </authorList>
    </citation>
    <scope>NUCLEOTIDE SEQUENCE [LARGE SCALE GENOMIC DNA]</scope>
    <source>
        <strain evidence="2 3">R602</strain>
    </source>
</reference>